<evidence type="ECO:0000256" key="1">
    <source>
        <dbReference type="ARBA" id="ARBA00004123"/>
    </source>
</evidence>
<comment type="subcellular location">
    <subcellularLocation>
        <location evidence="2 10">Cytoplasm</location>
        <location evidence="2 10">Cytoskeleton</location>
    </subcellularLocation>
    <subcellularLocation>
        <location evidence="1">Nucleus</location>
    </subcellularLocation>
</comment>
<dbReference type="GO" id="GO:0005868">
    <property type="term" value="C:cytoplasmic dynein complex"/>
    <property type="evidence" value="ECO:0007669"/>
    <property type="project" value="TreeGrafter"/>
</dbReference>
<gene>
    <name evidence="11" type="ORF">PHET_02188</name>
</gene>
<keyword evidence="4 10" id="KW-0963">Cytoplasm</keyword>
<dbReference type="Gene3D" id="3.30.740.10">
    <property type="entry name" value="Protein Inhibitor Of Neuronal Nitric Oxide Synthase"/>
    <property type="match status" value="1"/>
</dbReference>
<evidence type="ECO:0000256" key="6">
    <source>
        <dbReference type="ARBA" id="ARBA00022816"/>
    </source>
</evidence>
<keyword evidence="10" id="KW-0505">Motor protein</keyword>
<dbReference type="GO" id="GO:0005634">
    <property type="term" value="C:nucleus"/>
    <property type="evidence" value="ECO:0007669"/>
    <property type="project" value="UniProtKB-SubCell"/>
</dbReference>
<dbReference type="InterPro" id="IPR037177">
    <property type="entry name" value="DLC_sf"/>
</dbReference>
<evidence type="ECO:0000256" key="3">
    <source>
        <dbReference type="ARBA" id="ARBA00022448"/>
    </source>
</evidence>
<keyword evidence="6" id="KW-0509">mRNA transport</keyword>
<dbReference type="OrthoDB" id="6506078at2759"/>
<dbReference type="SMART" id="SM01375">
    <property type="entry name" value="Dynein_light"/>
    <property type="match status" value="1"/>
</dbReference>
<keyword evidence="12" id="KW-1185">Reference proteome</keyword>
<dbReference type="FunFam" id="3.30.740.10:FF:000005">
    <property type="entry name" value="Dynein light chain"/>
    <property type="match status" value="1"/>
</dbReference>
<evidence type="ECO:0000313" key="12">
    <source>
        <dbReference type="Proteomes" id="UP000748531"/>
    </source>
</evidence>
<evidence type="ECO:0000256" key="5">
    <source>
        <dbReference type="ARBA" id="ARBA00022701"/>
    </source>
</evidence>
<accession>A0A8J4WU23</accession>
<organism evidence="11 12">
    <name type="scientific">Paragonimus heterotremus</name>
    <dbReference type="NCBI Taxonomy" id="100268"/>
    <lineage>
        <taxon>Eukaryota</taxon>
        <taxon>Metazoa</taxon>
        <taxon>Spiralia</taxon>
        <taxon>Lophotrochozoa</taxon>
        <taxon>Platyhelminthes</taxon>
        <taxon>Trematoda</taxon>
        <taxon>Digenea</taxon>
        <taxon>Plagiorchiida</taxon>
        <taxon>Troglotremata</taxon>
        <taxon>Troglotrematidae</taxon>
        <taxon>Paragonimus</taxon>
    </lineage>
</organism>
<evidence type="ECO:0000256" key="4">
    <source>
        <dbReference type="ARBA" id="ARBA00022490"/>
    </source>
</evidence>
<keyword evidence="9" id="KW-0539">Nucleus</keyword>
<evidence type="ECO:0000256" key="10">
    <source>
        <dbReference type="RuleBase" id="RU365010"/>
    </source>
</evidence>
<dbReference type="AlphaFoldDB" id="A0A8J4WU23"/>
<dbReference type="Proteomes" id="UP000748531">
    <property type="component" value="Unassembled WGS sequence"/>
</dbReference>
<dbReference type="PANTHER" id="PTHR11886">
    <property type="entry name" value="DYNEIN LIGHT CHAIN"/>
    <property type="match status" value="1"/>
</dbReference>
<dbReference type="InterPro" id="IPR001372">
    <property type="entry name" value="Dynein_light_chain_typ-1/2"/>
</dbReference>
<keyword evidence="3" id="KW-0813">Transport</keyword>
<evidence type="ECO:0000256" key="9">
    <source>
        <dbReference type="ARBA" id="ARBA00023242"/>
    </source>
</evidence>
<dbReference type="GO" id="GO:0015031">
    <property type="term" value="P:protein transport"/>
    <property type="evidence" value="ECO:0007669"/>
    <property type="project" value="UniProtKB-KW"/>
</dbReference>
<dbReference type="SUPFAM" id="SSF54648">
    <property type="entry name" value="DLC"/>
    <property type="match status" value="1"/>
</dbReference>
<dbReference type="GO" id="GO:0007017">
    <property type="term" value="P:microtubule-based process"/>
    <property type="evidence" value="ECO:0007669"/>
    <property type="project" value="InterPro"/>
</dbReference>
<comment type="caution">
    <text evidence="11">The sequence shown here is derived from an EMBL/GenBank/DDBJ whole genome shotgun (WGS) entry which is preliminary data.</text>
</comment>
<dbReference type="GO" id="GO:0005874">
    <property type="term" value="C:microtubule"/>
    <property type="evidence" value="ECO:0007669"/>
    <property type="project" value="UniProtKB-KW"/>
</dbReference>
<comment type="similarity">
    <text evidence="10">Belongs to the dynein light chain family.</text>
</comment>
<dbReference type="GO" id="GO:0045505">
    <property type="term" value="F:dynein intermediate chain binding"/>
    <property type="evidence" value="ECO:0007669"/>
    <property type="project" value="TreeGrafter"/>
</dbReference>
<evidence type="ECO:0000256" key="2">
    <source>
        <dbReference type="ARBA" id="ARBA00004245"/>
    </source>
</evidence>
<protein>
    <recommendedName>
        <fullName evidence="10">Dynein light chain</fullName>
    </recommendedName>
</protein>
<evidence type="ECO:0000313" key="11">
    <source>
        <dbReference type="EMBL" id="KAF5404395.1"/>
    </source>
</evidence>
<sequence>MSTETSQVKVAHADMPEEMQQEIVNAAVEELAKCDPLNEFPTKMKQFLDTKYGKRWHCVMGKNYCSRVSFLEGNFLQFSLNGHEVIVFKTP</sequence>
<dbReference type="EMBL" id="LUCH01000748">
    <property type="protein sequence ID" value="KAF5404395.1"/>
    <property type="molecule type" value="Genomic_DNA"/>
</dbReference>
<evidence type="ECO:0000256" key="7">
    <source>
        <dbReference type="ARBA" id="ARBA00022927"/>
    </source>
</evidence>
<reference evidence="11" key="1">
    <citation type="submission" date="2019-05" db="EMBL/GenBank/DDBJ databases">
        <title>Annotation for the trematode Paragonimus heterotremus.</title>
        <authorList>
            <person name="Choi Y.-J."/>
        </authorList>
    </citation>
    <scope>NUCLEOTIDE SEQUENCE</scope>
    <source>
        <strain evidence="11">LC</strain>
    </source>
</reference>
<keyword evidence="7" id="KW-0653">Protein transport</keyword>
<keyword evidence="10" id="KW-0243">Dynein</keyword>
<proteinExistence type="inferred from homology"/>
<evidence type="ECO:0000256" key="8">
    <source>
        <dbReference type="ARBA" id="ARBA00023212"/>
    </source>
</evidence>
<name>A0A8J4WU23_9TREM</name>
<dbReference type="GO" id="GO:0051028">
    <property type="term" value="P:mRNA transport"/>
    <property type="evidence" value="ECO:0007669"/>
    <property type="project" value="UniProtKB-KW"/>
</dbReference>
<dbReference type="PANTHER" id="PTHR11886:SF35">
    <property type="entry name" value="DYNEIN LIGHT CHAIN"/>
    <property type="match status" value="1"/>
</dbReference>
<dbReference type="Pfam" id="PF01221">
    <property type="entry name" value="Dynein_light"/>
    <property type="match status" value="1"/>
</dbReference>
<keyword evidence="8 10" id="KW-0206">Cytoskeleton</keyword>
<keyword evidence="5 10" id="KW-0493">Microtubule</keyword>